<evidence type="ECO:0000313" key="6">
    <source>
        <dbReference type="Proteomes" id="UP001054889"/>
    </source>
</evidence>
<dbReference type="GO" id="GO:0006364">
    <property type="term" value="P:rRNA processing"/>
    <property type="evidence" value="ECO:0007669"/>
    <property type="project" value="TreeGrafter"/>
</dbReference>
<dbReference type="Proteomes" id="UP001054889">
    <property type="component" value="Unassembled WGS sequence"/>
</dbReference>
<dbReference type="PANTHER" id="PTHR34105">
    <property type="entry name" value="PROLINE-, GLUTAMIC ACID- AND LEUCINE-RICH PROTEIN 1"/>
    <property type="match status" value="1"/>
</dbReference>
<evidence type="ECO:0000259" key="4">
    <source>
        <dbReference type="Pfam" id="PF08167"/>
    </source>
</evidence>
<evidence type="ECO:0000313" key="5">
    <source>
        <dbReference type="EMBL" id="GJM99145.1"/>
    </source>
</evidence>
<dbReference type="InterPro" id="IPR012583">
    <property type="entry name" value="RIX1_N"/>
</dbReference>
<dbReference type="GO" id="GO:0005634">
    <property type="term" value="C:nucleus"/>
    <property type="evidence" value="ECO:0007669"/>
    <property type="project" value="UniProtKB-SubCell"/>
</dbReference>
<comment type="similarity">
    <text evidence="2">Belongs to the RIX1/PELP1 family.</text>
</comment>
<protein>
    <recommendedName>
        <fullName evidence="4">Pre-rRNA-processing protein RIX1 N-terminal domain-containing protein</fullName>
    </recommendedName>
</protein>
<dbReference type="AlphaFoldDB" id="A0AAV5CM62"/>
<dbReference type="EMBL" id="BQKI01000007">
    <property type="protein sequence ID" value="GJM99145.1"/>
    <property type="molecule type" value="Genomic_DNA"/>
</dbReference>
<reference evidence="5" key="1">
    <citation type="journal article" date="2018" name="DNA Res.">
        <title>Multiple hybrid de novo genome assembly of finger millet, an orphan allotetraploid crop.</title>
        <authorList>
            <person name="Hatakeyama M."/>
            <person name="Aluri S."/>
            <person name="Balachadran M.T."/>
            <person name="Sivarajan S.R."/>
            <person name="Patrignani A."/>
            <person name="Gruter S."/>
            <person name="Poveda L."/>
            <person name="Shimizu-Inatsugi R."/>
            <person name="Baeten J."/>
            <person name="Francoijs K.J."/>
            <person name="Nataraja K.N."/>
            <person name="Reddy Y.A.N."/>
            <person name="Phadnis S."/>
            <person name="Ravikumar R.L."/>
            <person name="Schlapbach R."/>
            <person name="Sreeman S.M."/>
            <person name="Shimizu K.K."/>
        </authorList>
    </citation>
    <scope>NUCLEOTIDE SEQUENCE</scope>
</reference>
<proteinExistence type="inferred from homology"/>
<comment type="caution">
    <text evidence="5">The sequence shown here is derived from an EMBL/GenBank/DDBJ whole genome shotgun (WGS) entry which is preliminary data.</text>
</comment>
<keyword evidence="3" id="KW-0539">Nucleus</keyword>
<name>A0AAV5CM62_ELECO</name>
<sequence length="165" mass="18217">MAAASAGALAGRRDLCLRPRLLLALLNDCLPLPDDEGAGLGPPRRPADLAYAADAVRAHGLLAEDNAGDPGLREEWRAAVDAWVDRLLGLMDSDREHSCWVGTSFLGLTFQECSDGRFVKSYSDWFQKVLGNMKWYLPLQEKAADLLGLLMKLFPSSVYRHFNKV</sequence>
<feature type="domain" description="Pre-rRNA-processing protein RIX1 N-terminal" evidence="4">
    <location>
        <begin position="45"/>
        <end position="133"/>
    </location>
</feature>
<evidence type="ECO:0000256" key="1">
    <source>
        <dbReference type="ARBA" id="ARBA00004123"/>
    </source>
</evidence>
<evidence type="ECO:0000256" key="2">
    <source>
        <dbReference type="ARBA" id="ARBA00010511"/>
    </source>
</evidence>
<comment type="subcellular location">
    <subcellularLocation>
        <location evidence="1">Nucleus</location>
    </subcellularLocation>
</comment>
<keyword evidence="6" id="KW-1185">Reference proteome</keyword>
<reference evidence="5" key="2">
    <citation type="submission" date="2021-12" db="EMBL/GenBank/DDBJ databases">
        <title>Resequencing data analysis of finger millet.</title>
        <authorList>
            <person name="Hatakeyama M."/>
            <person name="Aluri S."/>
            <person name="Balachadran M.T."/>
            <person name="Sivarajan S.R."/>
            <person name="Poveda L."/>
            <person name="Shimizu-Inatsugi R."/>
            <person name="Schlapbach R."/>
            <person name="Sreeman S.M."/>
            <person name="Shimizu K.K."/>
        </authorList>
    </citation>
    <scope>NUCLEOTIDE SEQUENCE</scope>
</reference>
<dbReference type="Pfam" id="PF08167">
    <property type="entry name" value="RIX1"/>
    <property type="match status" value="1"/>
</dbReference>
<accession>A0AAV5CM62</accession>
<gene>
    <name evidence="5" type="primary">ga16222</name>
    <name evidence="5" type="ORF">PR202_ga16222</name>
</gene>
<organism evidence="5 6">
    <name type="scientific">Eleusine coracana subsp. coracana</name>
    <dbReference type="NCBI Taxonomy" id="191504"/>
    <lineage>
        <taxon>Eukaryota</taxon>
        <taxon>Viridiplantae</taxon>
        <taxon>Streptophyta</taxon>
        <taxon>Embryophyta</taxon>
        <taxon>Tracheophyta</taxon>
        <taxon>Spermatophyta</taxon>
        <taxon>Magnoliopsida</taxon>
        <taxon>Liliopsida</taxon>
        <taxon>Poales</taxon>
        <taxon>Poaceae</taxon>
        <taxon>PACMAD clade</taxon>
        <taxon>Chloridoideae</taxon>
        <taxon>Cynodonteae</taxon>
        <taxon>Eleusininae</taxon>
        <taxon>Eleusine</taxon>
    </lineage>
</organism>
<dbReference type="PANTHER" id="PTHR34105:SF1">
    <property type="entry name" value="PROLINE-, GLUTAMIC ACID- AND LEUCINE-RICH PROTEIN 1"/>
    <property type="match status" value="1"/>
</dbReference>
<evidence type="ECO:0000256" key="3">
    <source>
        <dbReference type="ARBA" id="ARBA00023242"/>
    </source>
</evidence>